<evidence type="ECO:0000313" key="3">
    <source>
        <dbReference type="Proteomes" id="UP000198635"/>
    </source>
</evidence>
<name>A0A1I3UJQ1_9BACT</name>
<feature type="domain" description="ISXO2-like transposase" evidence="1">
    <location>
        <begin position="126"/>
        <end position="263"/>
    </location>
</feature>
<accession>A0A1I3UJQ1</accession>
<dbReference type="Pfam" id="PF12762">
    <property type="entry name" value="DDE_Tnp_IS1595"/>
    <property type="match status" value="1"/>
</dbReference>
<dbReference type="Pfam" id="PF12760">
    <property type="entry name" value="Zn_ribbon_IS1595"/>
    <property type="match status" value="1"/>
</dbReference>
<dbReference type="SMART" id="SM01126">
    <property type="entry name" value="DDE_Tnp_IS1595"/>
    <property type="match status" value="1"/>
</dbReference>
<evidence type="ECO:0000313" key="2">
    <source>
        <dbReference type="EMBL" id="SFJ83748.1"/>
    </source>
</evidence>
<sequence>MNFQHFENIVKNENSAKKFLLQFCWKNHQRFCPKCRSRKLYALRGGKRRCSRCSYTFHDFSQRFINNGNLGAQQWLRLIKLFELEVSTGRMAEQLGVTYNTAYKAVTTLRMAILAHSLDARLIIRSIEGLDFSKSGKFHLDMSTRSGARMPVFGIVERGSHVFADLIPELDGDSIIHFKMNFHLKTANLGKIIYTDRFKQYAALLVGGSHLSARYNIRHNDKGLFIDSSKGFWSFSKDWFRRLKGISPRNFPLYIKELEFRYNHRNDDIFPILAEYLCAMVPDFED</sequence>
<evidence type="ECO:0000259" key="1">
    <source>
        <dbReference type="SMART" id="SM01126"/>
    </source>
</evidence>
<dbReference type="InterPro" id="IPR024445">
    <property type="entry name" value="Tnp_ISXO2-like"/>
</dbReference>
<keyword evidence="3" id="KW-1185">Reference proteome</keyword>
<organism evidence="2 3">
    <name type="scientific">Desulfomicrobium apsheronum</name>
    <dbReference type="NCBI Taxonomy" id="52560"/>
    <lineage>
        <taxon>Bacteria</taxon>
        <taxon>Pseudomonadati</taxon>
        <taxon>Thermodesulfobacteriota</taxon>
        <taxon>Desulfovibrionia</taxon>
        <taxon>Desulfovibrionales</taxon>
        <taxon>Desulfomicrobiaceae</taxon>
        <taxon>Desulfomicrobium</taxon>
    </lineage>
</organism>
<dbReference type="Proteomes" id="UP000198635">
    <property type="component" value="Unassembled WGS sequence"/>
</dbReference>
<dbReference type="InterPro" id="IPR024442">
    <property type="entry name" value="Transposase_Zn_ribbon"/>
</dbReference>
<reference evidence="3" key="1">
    <citation type="submission" date="2016-10" db="EMBL/GenBank/DDBJ databases">
        <authorList>
            <person name="Varghese N."/>
            <person name="Submissions S."/>
        </authorList>
    </citation>
    <scope>NUCLEOTIDE SEQUENCE [LARGE SCALE GENOMIC DNA]</scope>
    <source>
        <strain evidence="3">DSM 5918</strain>
    </source>
</reference>
<protein>
    <submittedName>
        <fullName evidence="2">Transposase</fullName>
    </submittedName>
</protein>
<gene>
    <name evidence="2" type="ORF">SAMN04488082_10830</name>
</gene>
<dbReference type="AlphaFoldDB" id="A0A1I3UJQ1"/>
<dbReference type="STRING" id="52560.SAMN04488082_10830"/>
<dbReference type="EMBL" id="FORX01000008">
    <property type="protein sequence ID" value="SFJ83748.1"/>
    <property type="molecule type" value="Genomic_DNA"/>
</dbReference>
<dbReference type="OrthoDB" id="5469813at2"/>
<proteinExistence type="predicted"/>